<feature type="domain" description="HTH lacI-type" evidence="5">
    <location>
        <begin position="57"/>
        <end position="111"/>
    </location>
</feature>
<accession>A0AAE9B1M6</accession>
<evidence type="ECO:0000313" key="6">
    <source>
        <dbReference type="EMBL" id="TQE37094.1"/>
    </source>
</evidence>
<keyword evidence="3" id="KW-0804">Transcription</keyword>
<dbReference type="GO" id="GO:0003700">
    <property type="term" value="F:DNA-binding transcription factor activity"/>
    <property type="evidence" value="ECO:0007669"/>
    <property type="project" value="TreeGrafter"/>
</dbReference>
<sequence length="391" mass="40597">MPRSTTDGTAAGPTGVAGARGVTDGSRVHGTAGGSGTAGGAGTAGGRSRRNFAGARPVMGDVARLAGVSKQTVSRVLNDNPAVRAETREAVLEAMRTLGYRPSRSARSLASGRTRMLGVISFDAARYGPASTLTAINTAAQAAGYLVSSIALDTADRDTVVQAVDRLSAEGADGVIAIAPQRPVATALAQARLDTPLVMLDNGLGDDTPVVSSDFHTGARLATEHLLALGHPTVWHIAGPTGWTSADRRAASWRETLTQAGAPIHEPLVGDWSADSGYELGRRLAAEPDVTAVFVSNDQMALGLLRALHEAGRRVPDDVSVVGYDDIPEAAHLLPPLTTVRTDFSEIGTRSLRLLLTQLDDPTGTTAPEEIEPVVPVELIVRHSTGPAPRD</sequence>
<dbReference type="Gene3D" id="3.40.50.2300">
    <property type="match status" value="2"/>
</dbReference>
<evidence type="ECO:0000259" key="5">
    <source>
        <dbReference type="PROSITE" id="PS50932"/>
    </source>
</evidence>
<dbReference type="SUPFAM" id="SSF53822">
    <property type="entry name" value="Periplasmic binding protein-like I"/>
    <property type="match status" value="1"/>
</dbReference>
<evidence type="ECO:0000256" key="3">
    <source>
        <dbReference type="ARBA" id="ARBA00023163"/>
    </source>
</evidence>
<protein>
    <submittedName>
        <fullName evidence="6">LacI family DNA-binding transcriptional regulator</fullName>
    </submittedName>
</protein>
<dbReference type="GO" id="GO:0000976">
    <property type="term" value="F:transcription cis-regulatory region binding"/>
    <property type="evidence" value="ECO:0007669"/>
    <property type="project" value="TreeGrafter"/>
</dbReference>
<dbReference type="SUPFAM" id="SSF47413">
    <property type="entry name" value="lambda repressor-like DNA-binding domains"/>
    <property type="match status" value="1"/>
</dbReference>
<proteinExistence type="predicted"/>
<gene>
    <name evidence="6" type="ORF">Sipo8835_08595</name>
</gene>
<dbReference type="AlphaFoldDB" id="A0AAE9B1M6"/>
<name>A0AAE9B1M6_9ACTN</name>
<keyword evidence="2 6" id="KW-0238">DNA-binding</keyword>
<dbReference type="Pfam" id="PF00356">
    <property type="entry name" value="LacI"/>
    <property type="match status" value="1"/>
</dbReference>
<dbReference type="PROSITE" id="PS00356">
    <property type="entry name" value="HTH_LACI_1"/>
    <property type="match status" value="1"/>
</dbReference>
<dbReference type="Pfam" id="PF13377">
    <property type="entry name" value="Peripla_BP_3"/>
    <property type="match status" value="1"/>
</dbReference>
<dbReference type="SMART" id="SM00354">
    <property type="entry name" value="HTH_LACI"/>
    <property type="match status" value="1"/>
</dbReference>
<evidence type="ECO:0000256" key="1">
    <source>
        <dbReference type="ARBA" id="ARBA00023015"/>
    </source>
</evidence>
<dbReference type="Gene3D" id="1.10.260.40">
    <property type="entry name" value="lambda repressor-like DNA-binding domains"/>
    <property type="match status" value="1"/>
</dbReference>
<feature type="compositionally biased region" description="Gly residues" evidence="4">
    <location>
        <begin position="31"/>
        <end position="45"/>
    </location>
</feature>
<evidence type="ECO:0000313" key="7">
    <source>
        <dbReference type="Proteomes" id="UP000318720"/>
    </source>
</evidence>
<dbReference type="CDD" id="cd01574">
    <property type="entry name" value="PBP1_LacI"/>
    <property type="match status" value="1"/>
</dbReference>
<dbReference type="Proteomes" id="UP000318720">
    <property type="component" value="Unassembled WGS sequence"/>
</dbReference>
<organism evidence="6 7">
    <name type="scientific">Streptomyces ipomoeae</name>
    <dbReference type="NCBI Taxonomy" id="103232"/>
    <lineage>
        <taxon>Bacteria</taxon>
        <taxon>Bacillati</taxon>
        <taxon>Actinomycetota</taxon>
        <taxon>Actinomycetes</taxon>
        <taxon>Kitasatosporales</taxon>
        <taxon>Streptomycetaceae</taxon>
        <taxon>Streptomyces</taxon>
    </lineage>
</organism>
<feature type="region of interest" description="Disordered" evidence="4">
    <location>
        <begin position="1"/>
        <end position="52"/>
    </location>
</feature>
<dbReference type="InterPro" id="IPR000843">
    <property type="entry name" value="HTH_LacI"/>
</dbReference>
<feature type="compositionally biased region" description="Low complexity" evidence="4">
    <location>
        <begin position="1"/>
        <end position="23"/>
    </location>
</feature>
<dbReference type="InterPro" id="IPR028082">
    <property type="entry name" value="Peripla_BP_I"/>
</dbReference>
<dbReference type="InterPro" id="IPR010982">
    <property type="entry name" value="Lambda_DNA-bd_dom_sf"/>
</dbReference>
<dbReference type="PANTHER" id="PTHR30146:SF153">
    <property type="entry name" value="LACTOSE OPERON REPRESSOR"/>
    <property type="match status" value="1"/>
</dbReference>
<dbReference type="PANTHER" id="PTHR30146">
    <property type="entry name" value="LACI-RELATED TRANSCRIPTIONAL REPRESSOR"/>
    <property type="match status" value="1"/>
</dbReference>
<dbReference type="InterPro" id="IPR046335">
    <property type="entry name" value="LacI/GalR-like_sensor"/>
</dbReference>
<evidence type="ECO:0000256" key="4">
    <source>
        <dbReference type="SAM" id="MobiDB-lite"/>
    </source>
</evidence>
<dbReference type="CDD" id="cd01392">
    <property type="entry name" value="HTH_LacI"/>
    <property type="match status" value="1"/>
</dbReference>
<dbReference type="PROSITE" id="PS50932">
    <property type="entry name" value="HTH_LACI_2"/>
    <property type="match status" value="1"/>
</dbReference>
<comment type="caution">
    <text evidence="6">The sequence shown here is derived from an EMBL/GenBank/DDBJ whole genome shotgun (WGS) entry which is preliminary data.</text>
</comment>
<reference evidence="6 7" key="1">
    <citation type="submission" date="2019-03" db="EMBL/GenBank/DDBJ databases">
        <title>Comparative genomic analyses of the sweetpotato soil rot pathogen, Streptomyces ipomoeae.</title>
        <authorList>
            <person name="Ruschel Soares N."/>
            <person name="Badger J.H."/>
            <person name="Huguet-Tapia J.C."/>
            <person name="Clark C.A."/>
            <person name="Pettis G.S."/>
        </authorList>
    </citation>
    <scope>NUCLEOTIDE SEQUENCE [LARGE SCALE GENOMIC DNA]</scope>
    <source>
        <strain evidence="6 7">88-35</strain>
    </source>
</reference>
<dbReference type="EMBL" id="SPAZ01000069">
    <property type="protein sequence ID" value="TQE37094.1"/>
    <property type="molecule type" value="Genomic_DNA"/>
</dbReference>
<keyword evidence="1" id="KW-0805">Transcription regulation</keyword>
<evidence type="ECO:0000256" key="2">
    <source>
        <dbReference type="ARBA" id="ARBA00023125"/>
    </source>
</evidence>